<dbReference type="InterPro" id="IPR011323">
    <property type="entry name" value="Mss4/transl-control_tumour"/>
</dbReference>
<dbReference type="STRING" id="869754.A0A1A0H6F7"/>
<dbReference type="SUPFAM" id="SSF51316">
    <property type="entry name" value="Mss4-like"/>
    <property type="match status" value="1"/>
</dbReference>
<dbReference type="GO" id="GO:0007264">
    <property type="term" value="P:small GTPase-mediated signal transduction"/>
    <property type="evidence" value="ECO:0007669"/>
    <property type="project" value="InterPro"/>
</dbReference>
<evidence type="ECO:0000256" key="3">
    <source>
        <dbReference type="ARBA" id="ARBA00022927"/>
    </source>
</evidence>
<organism evidence="4 5">
    <name type="scientific">Metschnikowia bicuspidata var. bicuspidata NRRL YB-4993</name>
    <dbReference type="NCBI Taxonomy" id="869754"/>
    <lineage>
        <taxon>Eukaryota</taxon>
        <taxon>Fungi</taxon>
        <taxon>Dikarya</taxon>
        <taxon>Ascomycota</taxon>
        <taxon>Saccharomycotina</taxon>
        <taxon>Pichiomycetes</taxon>
        <taxon>Metschnikowiaceae</taxon>
        <taxon>Metschnikowia</taxon>
    </lineage>
</organism>
<proteinExistence type="predicted"/>
<dbReference type="EMBL" id="LXTC01000006">
    <property type="protein sequence ID" value="OBA19493.1"/>
    <property type="molecule type" value="Genomic_DNA"/>
</dbReference>
<evidence type="ECO:0000313" key="4">
    <source>
        <dbReference type="EMBL" id="OBA19493.1"/>
    </source>
</evidence>
<evidence type="ECO:0000256" key="1">
    <source>
        <dbReference type="ARBA" id="ARBA00022448"/>
    </source>
</evidence>
<dbReference type="Pfam" id="PF04421">
    <property type="entry name" value="Mss4"/>
    <property type="match status" value="1"/>
</dbReference>
<evidence type="ECO:0000256" key="2">
    <source>
        <dbReference type="ARBA" id="ARBA00022658"/>
    </source>
</evidence>
<keyword evidence="1" id="KW-0813">Transport</keyword>
<dbReference type="GO" id="GO:0015031">
    <property type="term" value="P:protein transport"/>
    <property type="evidence" value="ECO:0007669"/>
    <property type="project" value="UniProtKB-KW"/>
</dbReference>
<sequence length="133" mass="14653">MNLKLFEEVSPGLLRAILRCPFTGCHTRIIPLTSQLAATKVKIENAPQMTVDSEYFYAVGDAWDFDNIGVSRPSPDLEGKNVAPLAKVERLLICSECDKGPLGFAGFIAEGESDVKKLTYYLSCESVKFDETT</sequence>
<dbReference type="InterPro" id="IPR011057">
    <property type="entry name" value="Mss4-like_sf"/>
</dbReference>
<evidence type="ECO:0000313" key="5">
    <source>
        <dbReference type="Proteomes" id="UP000092555"/>
    </source>
</evidence>
<dbReference type="OrthoDB" id="30840at2759"/>
<dbReference type="GeneID" id="30030932"/>
<dbReference type="GO" id="GO:0005829">
    <property type="term" value="C:cytosol"/>
    <property type="evidence" value="ECO:0007669"/>
    <property type="project" value="TreeGrafter"/>
</dbReference>
<keyword evidence="5" id="KW-1185">Reference proteome</keyword>
<dbReference type="GO" id="GO:0006892">
    <property type="term" value="P:post-Golgi vesicle-mediated transport"/>
    <property type="evidence" value="ECO:0007669"/>
    <property type="project" value="TreeGrafter"/>
</dbReference>
<dbReference type="RefSeq" id="XP_018710021.1">
    <property type="nucleotide sequence ID" value="XM_018857956.1"/>
</dbReference>
<gene>
    <name evidence="4" type="ORF">METBIDRAFT_45731</name>
</gene>
<dbReference type="Gene3D" id="2.170.150.10">
    <property type="entry name" value="Metal Binding Protein, Guanine Nucleotide Exchange Factor, Chain A"/>
    <property type="match status" value="1"/>
</dbReference>
<accession>A0A1A0H6F7</accession>
<dbReference type="PROSITE" id="PS51796">
    <property type="entry name" value="MSS4"/>
    <property type="match status" value="1"/>
</dbReference>
<dbReference type="GO" id="GO:0016020">
    <property type="term" value="C:membrane"/>
    <property type="evidence" value="ECO:0007669"/>
    <property type="project" value="TreeGrafter"/>
</dbReference>
<dbReference type="GO" id="GO:0008270">
    <property type="term" value="F:zinc ion binding"/>
    <property type="evidence" value="ECO:0007669"/>
    <property type="project" value="TreeGrafter"/>
</dbReference>
<name>A0A1A0H6F7_9ASCO</name>
<dbReference type="PANTHER" id="PTHR13276:SF0">
    <property type="entry name" value="GUANINE NUCLEOTIDE EXCHANGE FACTOR MSS4"/>
    <property type="match status" value="1"/>
</dbReference>
<dbReference type="PANTHER" id="PTHR13276">
    <property type="entry name" value="GUANINE NUCLEOTIDE EXCHANGE FACTOR MSS4"/>
    <property type="match status" value="1"/>
</dbReference>
<keyword evidence="3" id="KW-0653">Protein transport</keyword>
<dbReference type="Proteomes" id="UP000092555">
    <property type="component" value="Unassembled WGS sequence"/>
</dbReference>
<comment type="caution">
    <text evidence="4">The sequence shown here is derived from an EMBL/GenBank/DDBJ whole genome shotgun (WGS) entry which is preliminary data.</text>
</comment>
<protein>
    <submittedName>
        <fullName evidence="4">Mss4-like protein</fullName>
    </submittedName>
</protein>
<dbReference type="AlphaFoldDB" id="A0A1A0H6F7"/>
<reference evidence="4 5" key="1">
    <citation type="submission" date="2016-05" db="EMBL/GenBank/DDBJ databases">
        <title>Comparative genomics of biotechnologically important yeasts.</title>
        <authorList>
            <consortium name="DOE Joint Genome Institute"/>
            <person name="Riley R."/>
            <person name="Haridas S."/>
            <person name="Wolfe K.H."/>
            <person name="Lopes M.R."/>
            <person name="Hittinger C.T."/>
            <person name="Goker M."/>
            <person name="Salamov A."/>
            <person name="Wisecaver J."/>
            <person name="Long T.M."/>
            <person name="Aerts A.L."/>
            <person name="Barry K."/>
            <person name="Choi C."/>
            <person name="Clum A."/>
            <person name="Coughlan A.Y."/>
            <person name="Deshpande S."/>
            <person name="Douglass A.P."/>
            <person name="Hanson S.J."/>
            <person name="Klenk H.-P."/>
            <person name="LaButti K."/>
            <person name="Lapidus A."/>
            <person name="Lindquist E."/>
            <person name="Lipzen A."/>
            <person name="Meier-kolthoff J.P."/>
            <person name="Ohm R.A."/>
            <person name="Otillar R.P."/>
            <person name="Pangilinan J."/>
            <person name="Peng Y."/>
            <person name="Rokas A."/>
            <person name="Rosa C.A."/>
            <person name="Scheuner C."/>
            <person name="Sibirny A.A."/>
            <person name="Slot J.C."/>
            <person name="Stielow J.B."/>
            <person name="Sun H."/>
            <person name="Kurtzman C.P."/>
            <person name="Blackwell M."/>
            <person name="Grigoriev I.V."/>
            <person name="Jeffries T.W."/>
        </authorList>
    </citation>
    <scope>NUCLEOTIDE SEQUENCE [LARGE SCALE GENOMIC DNA]</scope>
    <source>
        <strain evidence="4 5">NRRL YB-4993</strain>
    </source>
</reference>
<dbReference type="InterPro" id="IPR007515">
    <property type="entry name" value="Mss4"/>
</dbReference>
<dbReference type="GO" id="GO:0005085">
    <property type="term" value="F:guanyl-nucleotide exchange factor activity"/>
    <property type="evidence" value="ECO:0007669"/>
    <property type="project" value="UniProtKB-KW"/>
</dbReference>
<keyword evidence="2" id="KW-0344">Guanine-nucleotide releasing factor</keyword>